<accession>A0A843WBK2</accession>
<protein>
    <submittedName>
        <fullName evidence="1">Uncharacterized protein</fullName>
    </submittedName>
</protein>
<organism evidence="1 2">
    <name type="scientific">Colocasia esculenta</name>
    <name type="common">Wild taro</name>
    <name type="synonym">Arum esculentum</name>
    <dbReference type="NCBI Taxonomy" id="4460"/>
    <lineage>
        <taxon>Eukaryota</taxon>
        <taxon>Viridiplantae</taxon>
        <taxon>Streptophyta</taxon>
        <taxon>Embryophyta</taxon>
        <taxon>Tracheophyta</taxon>
        <taxon>Spermatophyta</taxon>
        <taxon>Magnoliopsida</taxon>
        <taxon>Liliopsida</taxon>
        <taxon>Araceae</taxon>
        <taxon>Aroideae</taxon>
        <taxon>Colocasieae</taxon>
        <taxon>Colocasia</taxon>
    </lineage>
</organism>
<dbReference type="AlphaFoldDB" id="A0A843WBK2"/>
<comment type="caution">
    <text evidence="1">The sequence shown here is derived from an EMBL/GenBank/DDBJ whole genome shotgun (WGS) entry which is preliminary data.</text>
</comment>
<gene>
    <name evidence="1" type="ORF">Taro_041470</name>
</gene>
<name>A0A843WBK2_COLES</name>
<dbReference type="EMBL" id="NMUH01004161">
    <property type="protein sequence ID" value="MQM08613.1"/>
    <property type="molecule type" value="Genomic_DNA"/>
</dbReference>
<proteinExistence type="predicted"/>
<evidence type="ECO:0000313" key="2">
    <source>
        <dbReference type="Proteomes" id="UP000652761"/>
    </source>
</evidence>
<evidence type="ECO:0000313" key="1">
    <source>
        <dbReference type="EMBL" id="MQM08613.1"/>
    </source>
</evidence>
<dbReference type="Proteomes" id="UP000652761">
    <property type="component" value="Unassembled WGS sequence"/>
</dbReference>
<reference evidence="1" key="1">
    <citation type="submission" date="2017-07" db="EMBL/GenBank/DDBJ databases">
        <title>Taro Niue Genome Assembly and Annotation.</title>
        <authorList>
            <person name="Atibalentja N."/>
            <person name="Keating K."/>
            <person name="Fields C.J."/>
        </authorList>
    </citation>
    <scope>NUCLEOTIDE SEQUENCE</scope>
    <source>
        <strain evidence="1">Niue_2</strain>
        <tissue evidence="1">Leaf</tissue>
    </source>
</reference>
<sequence>MRIATGVGRSRHGYCRDGLVNATEAGKGRDRTNTGIATAYLSLSERDGELWPESLKVSGMGLGVCDLQVVVLVGLRCSWLVVVERQLDLSSVTARLRAGDEVRPCVLWRSCGVILHVLCVTGYGLGLAGSMRLKEESWQTCTTSSRVVESPELVLPRGMTSGNNENAPSRYGVCGTIEVCVVFLDTLTPMYWAPASLVPEPHFRELGPESLKVPAGLRVRGYETERLFLCCVVRSRFNPFEVCPGVGTVVIAIVAYGVPEWWHSFGYGWYMYPVWVMVCGGLGVTVVERTSGEELILLFPFTFRGLTVGSACEEVVADSYHQQ</sequence>
<keyword evidence="2" id="KW-1185">Reference proteome</keyword>